<keyword evidence="2" id="KW-1185">Reference proteome</keyword>
<dbReference type="GeneID" id="8618207"/>
<name>Q55AE3_DICDI</name>
<dbReference type="PaxDb" id="44689-DDB0216939"/>
<dbReference type="PhylomeDB" id="Q55AE3"/>
<dbReference type="RefSeq" id="XP_645413.1">
    <property type="nucleotide sequence ID" value="XM_640321.1"/>
</dbReference>
<dbReference type="Proteomes" id="UP000002195">
    <property type="component" value="Unassembled WGS sequence"/>
</dbReference>
<dbReference type="SMR" id="Q55AE3"/>
<dbReference type="EMBL" id="AAFI02000007">
    <property type="protein sequence ID" value="EAL71493.1"/>
    <property type="molecule type" value="Genomic_DNA"/>
</dbReference>
<dbReference type="HOGENOM" id="CLU_546823_0_0_1"/>
<dbReference type="PANTHER" id="PTHR32031">
    <property type="entry name" value="FNIP REPEAT-CONTAINING PROTEIN-RELATED-RELATED"/>
    <property type="match status" value="1"/>
</dbReference>
<dbReference type="PANTHER" id="PTHR32031:SF47">
    <property type="entry name" value="B BOX-TYPE DOMAIN-CONTAINING PROTEIN-RELATED"/>
    <property type="match status" value="1"/>
</dbReference>
<gene>
    <name evidence="1" type="ORF">DDB_G0271938</name>
</gene>
<dbReference type="AlphaFoldDB" id="Q55AE3"/>
<proteinExistence type="predicted"/>
<accession>Q55AE3</accession>
<comment type="caution">
    <text evidence="1">The sequence shown here is derived from an EMBL/GenBank/DDBJ whole genome shotgun (WGS) entry which is preliminary data.</text>
</comment>
<protein>
    <recommendedName>
        <fullName evidence="3">B box-type domain-containing protein</fullName>
    </recommendedName>
</protein>
<reference evidence="1 2" key="1">
    <citation type="journal article" date="2005" name="Nature">
        <title>The genome of the social amoeba Dictyostelium discoideum.</title>
        <authorList>
            <consortium name="The Dictyostelium discoideum Sequencing Consortium"/>
            <person name="Eichinger L."/>
            <person name="Pachebat J.A."/>
            <person name="Glockner G."/>
            <person name="Rajandream M.A."/>
            <person name="Sucgang R."/>
            <person name="Berriman M."/>
            <person name="Song J."/>
            <person name="Olsen R."/>
            <person name="Szafranski K."/>
            <person name="Xu Q."/>
            <person name="Tunggal B."/>
            <person name="Kummerfeld S."/>
            <person name="Madera M."/>
            <person name="Konfortov B.A."/>
            <person name="Rivero F."/>
            <person name="Bankier A.T."/>
            <person name="Lehmann R."/>
            <person name="Hamlin N."/>
            <person name="Davies R."/>
            <person name="Gaudet P."/>
            <person name="Fey P."/>
            <person name="Pilcher K."/>
            <person name="Chen G."/>
            <person name="Saunders D."/>
            <person name="Sodergren E."/>
            <person name="Davis P."/>
            <person name="Kerhornou A."/>
            <person name="Nie X."/>
            <person name="Hall N."/>
            <person name="Anjard C."/>
            <person name="Hemphill L."/>
            <person name="Bason N."/>
            <person name="Farbrother P."/>
            <person name="Desany B."/>
            <person name="Just E."/>
            <person name="Morio T."/>
            <person name="Rost R."/>
            <person name="Churcher C."/>
            <person name="Cooper J."/>
            <person name="Haydock S."/>
            <person name="van Driessche N."/>
            <person name="Cronin A."/>
            <person name="Goodhead I."/>
            <person name="Muzny D."/>
            <person name="Mourier T."/>
            <person name="Pain A."/>
            <person name="Lu M."/>
            <person name="Harper D."/>
            <person name="Lindsay R."/>
            <person name="Hauser H."/>
            <person name="James K."/>
            <person name="Quiles M."/>
            <person name="Madan Babu M."/>
            <person name="Saito T."/>
            <person name="Buchrieser C."/>
            <person name="Wardroper A."/>
            <person name="Felder M."/>
            <person name="Thangavelu M."/>
            <person name="Johnson D."/>
            <person name="Knights A."/>
            <person name="Loulseged H."/>
            <person name="Mungall K."/>
            <person name="Oliver K."/>
            <person name="Price C."/>
            <person name="Quail M.A."/>
            <person name="Urushihara H."/>
            <person name="Hernandez J."/>
            <person name="Rabbinowitsch E."/>
            <person name="Steffen D."/>
            <person name="Sanders M."/>
            <person name="Ma J."/>
            <person name="Kohara Y."/>
            <person name="Sharp S."/>
            <person name="Simmonds M."/>
            <person name="Spiegler S."/>
            <person name="Tivey A."/>
            <person name="Sugano S."/>
            <person name="White B."/>
            <person name="Walker D."/>
            <person name="Woodward J."/>
            <person name="Winckler T."/>
            <person name="Tanaka Y."/>
            <person name="Shaulsky G."/>
            <person name="Schleicher M."/>
            <person name="Weinstock G."/>
            <person name="Rosenthal A."/>
            <person name="Cox E.C."/>
            <person name="Chisholm R.L."/>
            <person name="Gibbs R."/>
            <person name="Loomis W.F."/>
            <person name="Platzer M."/>
            <person name="Kay R.R."/>
            <person name="Williams J."/>
            <person name="Dear P.H."/>
            <person name="Noegel A.A."/>
            <person name="Barrell B."/>
            <person name="Kuspa A."/>
        </authorList>
    </citation>
    <scope>NUCLEOTIDE SEQUENCE [LARGE SCALE GENOMIC DNA]</scope>
    <source>
        <strain evidence="1 2">AX4</strain>
    </source>
</reference>
<evidence type="ECO:0008006" key="3">
    <source>
        <dbReference type="Google" id="ProtNLM"/>
    </source>
</evidence>
<dbReference type="VEuPathDB" id="AmoebaDB:DDB_G0271938"/>
<dbReference type="InParanoid" id="Q55AE3"/>
<dbReference type="KEGG" id="ddi:DDB_G0271938"/>
<organism evidence="1 2">
    <name type="scientific">Dictyostelium discoideum</name>
    <name type="common">Social amoeba</name>
    <dbReference type="NCBI Taxonomy" id="44689"/>
    <lineage>
        <taxon>Eukaryota</taxon>
        <taxon>Amoebozoa</taxon>
        <taxon>Evosea</taxon>
        <taxon>Eumycetozoa</taxon>
        <taxon>Dictyostelia</taxon>
        <taxon>Dictyosteliales</taxon>
        <taxon>Dictyosteliaceae</taxon>
        <taxon>Dictyostelium</taxon>
    </lineage>
</organism>
<evidence type="ECO:0000313" key="2">
    <source>
        <dbReference type="Proteomes" id="UP000002195"/>
    </source>
</evidence>
<sequence length="434" mass="50961">MSNKNNVNNKNYFKNFYFKNNNKCFQHENKDIIAICSQCMNTPVCLECATNKLFHQGHILETINKDTITPIINEFKDIIKPQLIQYSNKSQEFLNNLDIKFKELSSTHKTNITLINKEFKQLHLILQIIENDLIKQLETNFDENLQTNTIIKSFIENNLKIILKTCEIIDNKNNNNNDDEYQLIQIIKTYYHFKKQLNNNNHINNINNNSCIGEINFSKFNNKIVSIKKESSEIIKECLNSIITLIPNDNYNCKENEELLVKDINTSQLIRPIQPSYKPHFTQTKPFIEKLNINNINNNNNNNFKYFNYLPNQNIIINNENEKFNMKQSQFGIYNEKKSMVYQDGVNIPNDIEFITIGEGQHLPDKIPINCKWILLPDGFNESLQSLPSTVENLCIYNLKSIPNYALIPKSIKSIHFYDEFNNSQQRQLNLNKK</sequence>
<evidence type="ECO:0000313" key="1">
    <source>
        <dbReference type="EMBL" id="EAL71493.1"/>
    </source>
</evidence>
<dbReference type="InterPro" id="IPR052697">
    <property type="entry name" value="FNIP_repeat"/>
</dbReference>